<proteinExistence type="predicted"/>
<evidence type="ECO:0000313" key="2">
    <source>
        <dbReference type="Proteomes" id="UP000675882"/>
    </source>
</evidence>
<comment type="caution">
    <text evidence="1">The sequence shown here is derived from an EMBL/GenBank/DDBJ whole genome shotgun (WGS) entry which is preliminary data.</text>
</comment>
<accession>A0A916BD89</accession>
<dbReference type="AlphaFoldDB" id="A0A916BD89"/>
<sequence length="171" mass="18734">MKPCIELSHLSEAQKRAYKMHVFLDESHRIKSGLSAGIAYASFELLEIVVARRPVSFKDLRWTLGNIGPIPTAKVLENALGMGWVGHDDDGAAVPTASGEKLLAIGAPAGRLRQAILDYIDIEEPFWLQTANFGRAKLLRFAGPAIGQIFLEAVCASAQNNNINYYTVRLP</sequence>
<protein>
    <submittedName>
        <fullName evidence="1">Uncharacterized protein</fullName>
    </submittedName>
</protein>
<reference evidence="1" key="1">
    <citation type="submission" date="2021-02" db="EMBL/GenBank/DDBJ databases">
        <authorList>
            <person name="Han P."/>
        </authorList>
    </citation>
    <scope>NUCLEOTIDE SEQUENCE</scope>
    <source>
        <strain evidence="1">Candidatus Nitrotoga sp. ZN8</strain>
    </source>
</reference>
<gene>
    <name evidence="1" type="ORF">NTGZN8_430002</name>
</gene>
<dbReference type="RefSeq" id="WP_213036476.1">
    <property type="nucleotide sequence ID" value="NZ_CAJNBL010000038.1"/>
</dbReference>
<dbReference type="Proteomes" id="UP000675882">
    <property type="component" value="Unassembled WGS sequence"/>
</dbReference>
<name>A0A916BD89_9PROT</name>
<organism evidence="1 2">
    <name type="scientific">Candidatus Nitrotoga fabula</name>
    <dbReference type="NCBI Taxonomy" id="2182327"/>
    <lineage>
        <taxon>Bacteria</taxon>
        <taxon>Pseudomonadati</taxon>
        <taxon>Pseudomonadota</taxon>
        <taxon>Betaproteobacteria</taxon>
        <taxon>Nitrosomonadales</taxon>
        <taxon>Gallionellaceae</taxon>
        <taxon>Candidatus Nitrotoga</taxon>
    </lineage>
</organism>
<dbReference type="EMBL" id="CAJNBL010000038">
    <property type="protein sequence ID" value="CAE6729993.1"/>
    <property type="molecule type" value="Genomic_DNA"/>
</dbReference>
<keyword evidence="2" id="KW-1185">Reference proteome</keyword>
<evidence type="ECO:0000313" key="1">
    <source>
        <dbReference type="EMBL" id="CAE6729993.1"/>
    </source>
</evidence>